<dbReference type="EMBL" id="JAHCDA010000002">
    <property type="protein sequence ID" value="MBS7811131.1"/>
    <property type="molecule type" value="Genomic_DNA"/>
</dbReference>
<keyword evidence="1" id="KW-0812">Transmembrane</keyword>
<keyword evidence="2" id="KW-0282">Flagellum</keyword>
<accession>A0ABS5QBR5</accession>
<keyword evidence="2" id="KW-0966">Cell projection</keyword>
<proteinExistence type="predicted"/>
<comment type="caution">
    <text evidence="2">The sequence shown here is derived from an EMBL/GenBank/DDBJ whole genome shotgun (WGS) entry which is preliminary data.</text>
</comment>
<protein>
    <submittedName>
        <fullName evidence="2">Flagellar motor protein MotA</fullName>
    </submittedName>
</protein>
<evidence type="ECO:0000256" key="1">
    <source>
        <dbReference type="SAM" id="Phobius"/>
    </source>
</evidence>
<dbReference type="Proteomes" id="UP000766336">
    <property type="component" value="Unassembled WGS sequence"/>
</dbReference>
<name>A0ABS5QBR5_9PROT</name>
<reference evidence="2 3" key="1">
    <citation type="submission" date="2021-05" db="EMBL/GenBank/DDBJ databases">
        <title>Roseococcus sp. XZZS9, whole genome shotgun sequencing project.</title>
        <authorList>
            <person name="Zhao G."/>
            <person name="Shen L."/>
        </authorList>
    </citation>
    <scope>NUCLEOTIDE SEQUENCE [LARGE SCALE GENOMIC DNA]</scope>
    <source>
        <strain evidence="2 3">XZZS9</strain>
    </source>
</reference>
<keyword evidence="2" id="KW-0969">Cilium</keyword>
<feature type="transmembrane region" description="Helical" evidence="1">
    <location>
        <begin position="182"/>
        <end position="205"/>
    </location>
</feature>
<sequence length="388" mass="41818">MTKPTAFLSRMLAFLATVGVVVALLYPQLHHAFEANPILNGFILFVLAIGIGWNIRQVLVLRPEVDWLEAFRNPRQGDPAQPTPRLLGPMASMLAARRTDRFTLSTAAMRSVLDGISSRLDETRELSRYMTGLLIFLGLLGTFWGLLLTIGAVAEVIGGMSVGSGDVNALFNQLKSGLAEPLRGMGVAFSSSMLGLAGALVLGFLDLTAGQAQNRFYTELEDWLAGQTRLSSGALGGESEGGNMPVFVHALLEQTAENLEQLQAIMARGEEARGTTTLAIGQLAEQLSLLGDQMRTNQQMMVRMAEQQGQLAPLLQQLVAAQERSVIDDATRGHLRNTELLLARLLEEVASGRAQSTQELRSEIRVLTRTIMAISGGPQQIPGGQSGV</sequence>
<organism evidence="2 3">
    <name type="scientific">Roseococcus pinisoli</name>
    <dbReference type="NCBI Taxonomy" id="2835040"/>
    <lineage>
        <taxon>Bacteria</taxon>
        <taxon>Pseudomonadati</taxon>
        <taxon>Pseudomonadota</taxon>
        <taxon>Alphaproteobacteria</taxon>
        <taxon>Acetobacterales</taxon>
        <taxon>Roseomonadaceae</taxon>
        <taxon>Roseococcus</taxon>
    </lineage>
</organism>
<feature type="transmembrane region" description="Helical" evidence="1">
    <location>
        <begin position="38"/>
        <end position="55"/>
    </location>
</feature>
<feature type="transmembrane region" description="Helical" evidence="1">
    <location>
        <begin position="7"/>
        <end position="26"/>
    </location>
</feature>
<feature type="transmembrane region" description="Helical" evidence="1">
    <location>
        <begin position="133"/>
        <end position="162"/>
    </location>
</feature>
<evidence type="ECO:0000313" key="3">
    <source>
        <dbReference type="Proteomes" id="UP000766336"/>
    </source>
</evidence>
<evidence type="ECO:0000313" key="2">
    <source>
        <dbReference type="EMBL" id="MBS7811131.1"/>
    </source>
</evidence>
<keyword evidence="1" id="KW-1133">Transmembrane helix</keyword>
<keyword evidence="3" id="KW-1185">Reference proteome</keyword>
<keyword evidence="1" id="KW-0472">Membrane</keyword>
<gene>
    <name evidence="2" type="ORF">KHU32_09300</name>
</gene>
<dbReference type="RefSeq" id="WP_213669822.1">
    <property type="nucleotide sequence ID" value="NZ_JAHCDA010000002.1"/>
</dbReference>